<protein>
    <recommendedName>
        <fullName evidence="3">TonB C-terminal domain-containing protein</fullName>
    </recommendedName>
</protein>
<dbReference type="EMBL" id="JAPJUH010000002">
    <property type="protein sequence ID" value="MCX3264455.1"/>
    <property type="molecule type" value="Genomic_DNA"/>
</dbReference>
<accession>A0A9X3DC63</accession>
<name>A0A9X3DC63_9SPHI</name>
<evidence type="ECO:0008006" key="3">
    <source>
        <dbReference type="Google" id="ProtNLM"/>
    </source>
</evidence>
<organism evidence="1 2">
    <name type="scientific">Pedobacter agri</name>
    <dbReference type="NCBI Taxonomy" id="454586"/>
    <lineage>
        <taxon>Bacteria</taxon>
        <taxon>Pseudomonadati</taxon>
        <taxon>Bacteroidota</taxon>
        <taxon>Sphingobacteriia</taxon>
        <taxon>Sphingobacteriales</taxon>
        <taxon>Sphingobacteriaceae</taxon>
        <taxon>Pedobacter</taxon>
    </lineage>
</organism>
<evidence type="ECO:0000313" key="1">
    <source>
        <dbReference type="EMBL" id="MCX3264455.1"/>
    </source>
</evidence>
<dbReference type="RefSeq" id="WP_010602031.1">
    <property type="nucleotide sequence ID" value="NZ_JAPJUH010000002.1"/>
</dbReference>
<gene>
    <name evidence="1" type="ORF">OQZ29_06845</name>
</gene>
<keyword evidence="2" id="KW-1185">Reference proteome</keyword>
<proteinExistence type="predicted"/>
<evidence type="ECO:0000313" key="2">
    <source>
        <dbReference type="Proteomes" id="UP001142592"/>
    </source>
</evidence>
<dbReference type="AlphaFoldDB" id="A0A9X3DC63"/>
<dbReference type="Proteomes" id="UP001142592">
    <property type="component" value="Unassembled WGS sequence"/>
</dbReference>
<reference evidence="1" key="1">
    <citation type="submission" date="2022-11" db="EMBL/GenBank/DDBJ databases">
        <authorList>
            <person name="Graham C."/>
            <person name="Newman J.D."/>
        </authorList>
    </citation>
    <scope>NUCLEOTIDE SEQUENCE</scope>
    <source>
        <strain evidence="1">DSM 19486</strain>
    </source>
</reference>
<comment type="caution">
    <text evidence="1">The sequence shown here is derived from an EMBL/GenBank/DDBJ whole genome shotgun (WGS) entry which is preliminary data.</text>
</comment>
<sequence length="86" mass="9614">MALYKWVESNMYPILAQKHKSDAKGSAVMVLDIAIDGSAKLSEVKNLKASSETLNKLREKLSKMPKWETKIQGYDVAGIVFIPVNF</sequence>